<organism evidence="2 3">
    <name type="scientific">Shimia abyssi</name>
    <dbReference type="NCBI Taxonomy" id="1662395"/>
    <lineage>
        <taxon>Bacteria</taxon>
        <taxon>Pseudomonadati</taxon>
        <taxon>Pseudomonadota</taxon>
        <taxon>Alphaproteobacteria</taxon>
        <taxon>Rhodobacterales</taxon>
        <taxon>Roseobacteraceae</taxon>
    </lineage>
</organism>
<proteinExistence type="predicted"/>
<keyword evidence="1" id="KW-0472">Membrane</keyword>
<keyword evidence="1" id="KW-1133">Transmembrane helix</keyword>
<keyword evidence="3" id="KW-1185">Reference proteome</keyword>
<evidence type="ECO:0000313" key="3">
    <source>
        <dbReference type="Proteomes" id="UP000240418"/>
    </source>
</evidence>
<reference evidence="2 3" key="1">
    <citation type="submission" date="2018-03" db="EMBL/GenBank/DDBJ databases">
        <title>Genomic Encyclopedia of Archaeal and Bacterial Type Strains, Phase II (KMG-II): from individual species to whole genera.</title>
        <authorList>
            <person name="Goeker M."/>
        </authorList>
    </citation>
    <scope>NUCLEOTIDE SEQUENCE [LARGE SCALE GENOMIC DNA]</scope>
    <source>
        <strain evidence="2 3">DSM 100673</strain>
    </source>
</reference>
<feature type="transmembrane region" description="Helical" evidence="1">
    <location>
        <begin position="6"/>
        <end position="26"/>
    </location>
</feature>
<name>A0A2P8FB67_9RHOB</name>
<evidence type="ECO:0000256" key="1">
    <source>
        <dbReference type="SAM" id="Phobius"/>
    </source>
</evidence>
<dbReference type="EMBL" id="PYGJ01000008">
    <property type="protein sequence ID" value="PSL18954.1"/>
    <property type="molecule type" value="Genomic_DNA"/>
</dbReference>
<comment type="caution">
    <text evidence="2">The sequence shown here is derived from an EMBL/GenBank/DDBJ whole genome shotgun (WGS) entry which is preliminary data.</text>
</comment>
<gene>
    <name evidence="2" type="ORF">CLV88_108133</name>
</gene>
<evidence type="ECO:0000313" key="2">
    <source>
        <dbReference type="EMBL" id="PSL18954.1"/>
    </source>
</evidence>
<sequence length="29" mass="3340">MTDGQLDTILNIVVFLYIGFLVWLATRKV</sequence>
<accession>A0A2P8FB67</accession>
<keyword evidence="1" id="KW-0812">Transmembrane</keyword>
<dbReference type="Proteomes" id="UP000240418">
    <property type="component" value="Unassembled WGS sequence"/>
</dbReference>
<protein>
    <submittedName>
        <fullName evidence="2">Uncharacterized protein</fullName>
    </submittedName>
</protein>
<dbReference type="AlphaFoldDB" id="A0A2P8FB67"/>